<dbReference type="Proteomes" id="UP000204227">
    <property type="component" value="Segment"/>
</dbReference>
<gene>
    <name evidence="2" type="ORF">PFR_48</name>
</gene>
<keyword evidence="3" id="KW-1185">Reference proteome</keyword>
<proteinExistence type="predicted"/>
<name>A0A173G9E6_9CAUD</name>
<accession>A0A173G9E6</accession>
<evidence type="ECO:0000256" key="1">
    <source>
        <dbReference type="SAM" id="MobiDB-lite"/>
    </source>
</evidence>
<dbReference type="KEGG" id="vg:29066296"/>
<evidence type="ECO:0000313" key="2">
    <source>
        <dbReference type="EMBL" id="ANH49914.1"/>
    </source>
</evidence>
<reference evidence="2 3" key="1">
    <citation type="submission" date="2016-05" db="EMBL/GenBank/DDBJ databases">
        <title>Dynamic interactions between prophages, induce lysis in Propionibacterium acnes.</title>
        <authorList>
            <person name="Brown T.L."/>
            <person name="Tucci J."/>
            <person name="Dyson Z.A."/>
            <person name="Petrovski S."/>
        </authorList>
    </citation>
    <scope>NUCLEOTIDE SEQUENCE [LARGE SCALE GENOMIC DNA]</scope>
</reference>
<evidence type="ECO:0000313" key="3">
    <source>
        <dbReference type="Proteomes" id="UP000204227"/>
    </source>
</evidence>
<evidence type="ECO:0008006" key="4">
    <source>
        <dbReference type="Google" id="ProtNLM"/>
    </source>
</evidence>
<protein>
    <recommendedName>
        <fullName evidence="4">Helix-turn-helix DNA binding domain protein</fullName>
    </recommendedName>
</protein>
<sequence length="281" mass="31081">MRIRSIKPEFWRSRDIASLAVEDRLLFVGVWSYVDDNGVGVDELADIVGDLFAHDMVSNSRECLARVSRGLQNLSDAGLITRYSVDGRDFLAVNSWKHHQRIDKPNKPRFPLPEAYSRDSREGVATVSEKEASGTEEQRNRGTGENTPLPLADATGSGGVTGPQPDHFADFWDAFPKRVDKRAAAKAFKAASKRADPAAIIAGARRYASECETNRTETRFIKHPTTWLNADAWDNPEFINGPIKDNRQKRIDDMTLGAIKRGTEGRNAFAVLLPPDDGGAS</sequence>
<feature type="compositionally biased region" description="Basic and acidic residues" evidence="1">
    <location>
        <begin position="116"/>
        <end position="142"/>
    </location>
</feature>
<dbReference type="RefSeq" id="YP_009287724.1">
    <property type="nucleotide sequence ID" value="NC_031076.1"/>
</dbReference>
<feature type="region of interest" description="Disordered" evidence="1">
    <location>
        <begin position="102"/>
        <end position="167"/>
    </location>
</feature>
<dbReference type="EMBL" id="KU984979">
    <property type="protein sequence ID" value="ANH49914.1"/>
    <property type="molecule type" value="Genomic_DNA"/>
</dbReference>
<organism evidence="2 3">
    <name type="scientific">Propionibacterium phage PFR1</name>
    <dbReference type="NCBI Taxonomy" id="1838137"/>
    <lineage>
        <taxon>Viruses</taxon>
        <taxon>Duplodnaviria</taxon>
        <taxon>Heunggongvirae</taxon>
        <taxon>Uroviricota</taxon>
        <taxon>Caudoviricetes</taxon>
        <taxon>Pulverervirus</taxon>
        <taxon>Pulverervirus PFR1</taxon>
    </lineage>
</organism>
<dbReference type="GeneID" id="29066296"/>